<keyword evidence="13" id="KW-1185">Reference proteome</keyword>
<dbReference type="GO" id="GO:0042742">
    <property type="term" value="P:defense response to bacterium"/>
    <property type="evidence" value="ECO:0007669"/>
    <property type="project" value="UniProtKB-ARBA"/>
</dbReference>
<feature type="domain" description="Disease resistance N-terminal" evidence="8">
    <location>
        <begin position="25"/>
        <end position="103"/>
    </location>
</feature>
<dbReference type="InterPro" id="IPR056789">
    <property type="entry name" value="LRR_R13L1-DRL21"/>
</dbReference>
<dbReference type="InterPro" id="IPR058922">
    <property type="entry name" value="WHD_DRP"/>
</dbReference>
<dbReference type="InterPro" id="IPR041118">
    <property type="entry name" value="Rx_N"/>
</dbReference>
<dbReference type="GO" id="GO:0043531">
    <property type="term" value="F:ADP binding"/>
    <property type="evidence" value="ECO:0007669"/>
    <property type="project" value="InterPro"/>
</dbReference>
<accession>A0AAV8FPI2</accession>
<dbReference type="GO" id="GO:0002758">
    <property type="term" value="P:innate immune response-activating signaling pathway"/>
    <property type="evidence" value="ECO:0007669"/>
    <property type="project" value="UniProtKB-ARBA"/>
</dbReference>
<dbReference type="InterPro" id="IPR002182">
    <property type="entry name" value="NB-ARC"/>
</dbReference>
<dbReference type="SUPFAM" id="SSF52540">
    <property type="entry name" value="P-loop containing nucleoside triphosphate hydrolases"/>
    <property type="match status" value="1"/>
</dbReference>
<dbReference type="InterPro" id="IPR032675">
    <property type="entry name" value="LRR_dom_sf"/>
</dbReference>
<feature type="domain" description="R13L1/DRL21-like LRR repeat region" evidence="11">
    <location>
        <begin position="966"/>
        <end position="1017"/>
    </location>
</feature>
<dbReference type="InterPro" id="IPR036388">
    <property type="entry name" value="WH-like_DNA-bd_sf"/>
</dbReference>
<dbReference type="PRINTS" id="PR00364">
    <property type="entry name" value="DISEASERSIST"/>
</dbReference>
<evidence type="ECO:0000256" key="6">
    <source>
        <dbReference type="ARBA" id="ARBA00022840"/>
    </source>
</evidence>
<dbReference type="Pfam" id="PF23559">
    <property type="entry name" value="WHD_DRP"/>
    <property type="match status" value="1"/>
</dbReference>
<dbReference type="InterPro" id="IPR027417">
    <property type="entry name" value="P-loop_NTPase"/>
</dbReference>
<dbReference type="PANTHER" id="PTHR36766">
    <property type="entry name" value="PLANT BROAD-SPECTRUM MILDEW RESISTANCE PROTEIN RPW8"/>
    <property type="match status" value="1"/>
</dbReference>
<evidence type="ECO:0000259" key="11">
    <source>
        <dbReference type="Pfam" id="PF25019"/>
    </source>
</evidence>
<feature type="domain" description="NB-ARC" evidence="7">
    <location>
        <begin position="165"/>
        <end position="333"/>
    </location>
</feature>
<evidence type="ECO:0000313" key="13">
    <source>
        <dbReference type="Proteomes" id="UP001140206"/>
    </source>
</evidence>
<dbReference type="CDD" id="cd14798">
    <property type="entry name" value="RX-CC_like"/>
    <property type="match status" value="1"/>
</dbReference>
<keyword evidence="6" id="KW-0067">ATP-binding</keyword>
<evidence type="ECO:0000259" key="10">
    <source>
        <dbReference type="Pfam" id="PF23598"/>
    </source>
</evidence>
<dbReference type="Gene3D" id="1.10.10.10">
    <property type="entry name" value="Winged helix-like DNA-binding domain superfamily/Winged helix DNA-binding domain"/>
    <property type="match status" value="1"/>
</dbReference>
<sequence>MWLDGAISNLLSLGAKLLPAVSQFSLSSSGESHQNQIETELKKLMKLLEWIKARLYDAEEREIRDRSVKLWLKELRGVAYDAEDVLDEYHYEVLRAQVEARRSIQVPDDMLNKIQQIRCKFDEITQDRIALQLSEEEAPRRYNSDLQIAPTSHCVVELDIIGREREKEKLIDLVLSKSHDGKTISVVTIVGTGGIGKTTLAQLVYNDQKIRQTFDKFGWVCVSEDFNVQRLIREVVESITGKPCDLTNLSVIQDYISKDIKGKNVFLVLDDVWNENRHLWESFWKSFMSVSLLKILVTTRNESVARIMQTLPTFKINYMSNKQSWRLFQRYAFGEVVPNRGSKLVEIGKLILKKCGNLPLVIKSIASLLRHEPEEESWREILDSELWELDVRNEIFEPLQISYARLPTYLKPCFLYCSMFPKDHLYDAEELVQLWISQGYVQNNGLKNKKKVGWEYIKQLWQRSFFQGEYREKEFKFTLHDIIHDLAQSISGHGCYSIGEDMVSSFSEEPYHLYIVGRSKELIETDRTPFRKFTTLRTLHFVEQYFFGFSTTGFNFSEAKSLRALKLEWGDYLEYASFVNLKHLRYMCLNSLPQRLPECICSLYNLQYLTLDSCRVGVMLENIQNLVSLEELTISYCYDLRVLPTSVCQLKALQKLFIRNCPVMELPRDIGNLTKLQHLTFVDTKVRSLPPSLNKIIKNIKALNVNLECSTIGWLDHLVDLGGTLNISIKGGCNLENVPCANIESMHKLHCLMLGWNLNFSVMDELEDGCVFIDYNGNGIDSGDEVISEIDSHDEVISKIDSDDEVISKIGSDDESLICCLKPHPNLKKLEIHDYRSRTFPCWIENPTLLLESIVLKYCQATFLPFGGLHKLKHLKLEFCYLLQIIQEDSLPLMLEEIKISKCHNLISVTGIQRLKSLVKLDINNCSKLCWLDHCWDSKTCTITVTRCPKLRKWRLQQHLSCKEVELWIWGYGGRTFPDWIGNPISCASLEKIELEQCTFITFLPFGGLQKLKQLIIFFCLNLQIIQEESLPLGLEEIEISYCDNLISMKGIQRLKSLVKLDIIDCENLCWLDHCGKTNIITVSGCPKLRELCSQHDICYKDSCDAIQIGSSYEWTESEPDSVA</sequence>
<dbReference type="GO" id="GO:0009626">
    <property type="term" value="P:plant-type hypersensitive response"/>
    <property type="evidence" value="ECO:0007669"/>
    <property type="project" value="UniProtKB-ARBA"/>
</dbReference>
<gene>
    <name evidence="12" type="ORF">LUZ62_044731</name>
</gene>
<dbReference type="SUPFAM" id="SSF52058">
    <property type="entry name" value="L domain-like"/>
    <property type="match status" value="1"/>
</dbReference>
<feature type="domain" description="Disease resistance R13L4/SHOC-2-like LRR" evidence="10">
    <location>
        <begin position="599"/>
        <end position="704"/>
    </location>
</feature>
<dbReference type="GO" id="GO:0005524">
    <property type="term" value="F:ATP binding"/>
    <property type="evidence" value="ECO:0007669"/>
    <property type="project" value="UniProtKB-KW"/>
</dbReference>
<evidence type="ECO:0000256" key="4">
    <source>
        <dbReference type="ARBA" id="ARBA00022741"/>
    </source>
</evidence>
<dbReference type="Pfam" id="PF18052">
    <property type="entry name" value="Rx_N"/>
    <property type="match status" value="1"/>
</dbReference>
<evidence type="ECO:0000256" key="5">
    <source>
        <dbReference type="ARBA" id="ARBA00022821"/>
    </source>
</evidence>
<evidence type="ECO:0000256" key="3">
    <source>
        <dbReference type="ARBA" id="ARBA00022737"/>
    </source>
</evidence>
<dbReference type="PANTHER" id="PTHR36766:SF70">
    <property type="entry name" value="DISEASE RESISTANCE PROTEIN RGA4"/>
    <property type="match status" value="1"/>
</dbReference>
<protein>
    <submittedName>
        <fullName evidence="12">Disease resistance protein RGA2</fullName>
    </submittedName>
</protein>
<feature type="domain" description="Disease resistance protein winged helix" evidence="9">
    <location>
        <begin position="419"/>
        <end position="487"/>
    </location>
</feature>
<dbReference type="FunFam" id="1.10.10.10:FF:000322">
    <property type="entry name" value="Probable disease resistance protein At1g63360"/>
    <property type="match status" value="1"/>
</dbReference>
<reference evidence="12" key="1">
    <citation type="submission" date="2022-08" db="EMBL/GenBank/DDBJ databases">
        <authorList>
            <person name="Marques A."/>
        </authorList>
    </citation>
    <scope>NUCLEOTIDE SEQUENCE</scope>
    <source>
        <strain evidence="12">RhyPub2mFocal</strain>
        <tissue evidence="12">Leaves</tissue>
    </source>
</reference>
<dbReference type="Gene3D" id="3.40.50.300">
    <property type="entry name" value="P-loop containing nucleotide triphosphate hydrolases"/>
    <property type="match status" value="1"/>
</dbReference>
<evidence type="ECO:0000259" key="7">
    <source>
        <dbReference type="Pfam" id="PF00931"/>
    </source>
</evidence>
<dbReference type="InterPro" id="IPR038005">
    <property type="entry name" value="RX-like_CC"/>
</dbReference>
<evidence type="ECO:0000256" key="2">
    <source>
        <dbReference type="ARBA" id="ARBA00022614"/>
    </source>
</evidence>
<dbReference type="Gene3D" id="3.80.10.10">
    <property type="entry name" value="Ribonuclease Inhibitor"/>
    <property type="match status" value="3"/>
</dbReference>
<feature type="domain" description="R13L1/DRL21-like LRR repeat region" evidence="11">
    <location>
        <begin position="809"/>
        <end position="879"/>
    </location>
</feature>
<dbReference type="Pfam" id="PF00931">
    <property type="entry name" value="NB-ARC"/>
    <property type="match status" value="1"/>
</dbReference>
<dbReference type="Proteomes" id="UP001140206">
    <property type="component" value="Chromosome 2"/>
</dbReference>
<dbReference type="Gene3D" id="1.20.5.4130">
    <property type="match status" value="1"/>
</dbReference>
<evidence type="ECO:0000313" key="12">
    <source>
        <dbReference type="EMBL" id="KAJ4793485.1"/>
    </source>
</evidence>
<evidence type="ECO:0000259" key="8">
    <source>
        <dbReference type="Pfam" id="PF18052"/>
    </source>
</evidence>
<evidence type="ECO:0000256" key="1">
    <source>
        <dbReference type="ARBA" id="ARBA00008894"/>
    </source>
</evidence>
<evidence type="ECO:0000259" key="9">
    <source>
        <dbReference type="Pfam" id="PF23559"/>
    </source>
</evidence>
<dbReference type="Pfam" id="PF23598">
    <property type="entry name" value="LRR_14"/>
    <property type="match status" value="1"/>
</dbReference>
<dbReference type="AlphaFoldDB" id="A0AAV8FPI2"/>
<dbReference type="Pfam" id="PF25019">
    <property type="entry name" value="LRR_R13L1-DRL21"/>
    <property type="match status" value="2"/>
</dbReference>
<comment type="similarity">
    <text evidence="1">Belongs to the disease resistance NB-LRR family.</text>
</comment>
<keyword evidence="2" id="KW-0433">Leucine-rich repeat</keyword>
<keyword evidence="5" id="KW-0611">Plant defense</keyword>
<keyword evidence="3" id="KW-0677">Repeat</keyword>
<dbReference type="InterPro" id="IPR055414">
    <property type="entry name" value="LRR_R13L4/SHOC2-like"/>
</dbReference>
<keyword evidence="4" id="KW-0547">Nucleotide-binding</keyword>
<name>A0AAV8FPI2_9POAL</name>
<dbReference type="SUPFAM" id="SSF52047">
    <property type="entry name" value="RNI-like"/>
    <property type="match status" value="1"/>
</dbReference>
<dbReference type="EMBL" id="JAMFTS010000002">
    <property type="protein sequence ID" value="KAJ4793485.1"/>
    <property type="molecule type" value="Genomic_DNA"/>
</dbReference>
<proteinExistence type="inferred from homology"/>
<organism evidence="12 13">
    <name type="scientific">Rhynchospora pubera</name>
    <dbReference type="NCBI Taxonomy" id="906938"/>
    <lineage>
        <taxon>Eukaryota</taxon>
        <taxon>Viridiplantae</taxon>
        <taxon>Streptophyta</taxon>
        <taxon>Embryophyta</taxon>
        <taxon>Tracheophyta</taxon>
        <taxon>Spermatophyta</taxon>
        <taxon>Magnoliopsida</taxon>
        <taxon>Liliopsida</taxon>
        <taxon>Poales</taxon>
        <taxon>Cyperaceae</taxon>
        <taxon>Cyperoideae</taxon>
        <taxon>Rhynchosporeae</taxon>
        <taxon>Rhynchospora</taxon>
    </lineage>
</organism>
<comment type="caution">
    <text evidence="12">The sequence shown here is derived from an EMBL/GenBank/DDBJ whole genome shotgun (WGS) entry which is preliminary data.</text>
</comment>